<organism evidence="3 4">
    <name type="scientific">Candidatus Cellulosilyticum pullistercoris</name>
    <dbReference type="NCBI Taxonomy" id="2838521"/>
    <lineage>
        <taxon>Bacteria</taxon>
        <taxon>Bacillati</taxon>
        <taxon>Bacillota</taxon>
        <taxon>Clostridia</taxon>
        <taxon>Lachnospirales</taxon>
        <taxon>Cellulosilyticaceae</taxon>
        <taxon>Cellulosilyticum</taxon>
    </lineage>
</organism>
<gene>
    <name evidence="3" type="ORF">H9872_00560</name>
</gene>
<dbReference type="PANTHER" id="PTHR36194">
    <property type="entry name" value="S-LAYER-LIKE PROTEIN"/>
    <property type="match status" value="1"/>
</dbReference>
<evidence type="ECO:0000256" key="1">
    <source>
        <dbReference type="SAM" id="Phobius"/>
    </source>
</evidence>
<sequence length="438" mass="49159">MRRNNKQFVRNIIITSIIGLSILMIVLFAALQTYLEKYEEQTYIARQIESEVSSTAIELNENRIILIEKITQDIIMGYDIKNKSTFNKPIADTARIYDAYGKVLPITQIKTGDIVEVDYQNKKDCIVSISKSVDVQNFKRISGVTVDKTTKQFNIAGTSYAYTDKIMVLNADRSESDIGNIGPFDIVSIQELDGTVWSVTIDEASASLNMVDLPTQNGQIEIDYSRIIQFKDITEPIRLIPGEHKIVIKMNGYETISDKISVVSGEVYEMSLESAEIAYTTIQPYINAKITDYTIKIDDTTYEPGDEITLQQGTYQVEVIAEGYEKWVRQVDLSKDVYKLSVALIPIEEEAPEENINPISTSEVPDNSRTIVLDTDPSGAKVYINGAYSGETPYTVTLNNGSYNVLFEKTGYMVYSTTILLDSSNDQSTFLYALNVSN</sequence>
<dbReference type="Pfam" id="PF08308">
    <property type="entry name" value="PEGA"/>
    <property type="match status" value="2"/>
</dbReference>
<dbReference type="AlphaFoldDB" id="A0A9E2KA75"/>
<dbReference type="Proteomes" id="UP000824229">
    <property type="component" value="Unassembled WGS sequence"/>
</dbReference>
<evidence type="ECO:0000313" key="3">
    <source>
        <dbReference type="EMBL" id="MBU3803235.1"/>
    </source>
</evidence>
<feature type="transmembrane region" description="Helical" evidence="1">
    <location>
        <begin position="12"/>
        <end position="35"/>
    </location>
</feature>
<dbReference type="EMBL" id="JAHLFQ010000011">
    <property type="protein sequence ID" value="MBU3803235.1"/>
    <property type="molecule type" value="Genomic_DNA"/>
</dbReference>
<protein>
    <submittedName>
        <fullName evidence="3">PEGA domain-containing protein</fullName>
    </submittedName>
</protein>
<evidence type="ECO:0000313" key="4">
    <source>
        <dbReference type="Proteomes" id="UP000824229"/>
    </source>
</evidence>
<proteinExistence type="predicted"/>
<dbReference type="InterPro" id="IPR013229">
    <property type="entry name" value="PEGA"/>
</dbReference>
<keyword evidence="1" id="KW-1133">Transmembrane helix</keyword>
<keyword evidence="1" id="KW-0472">Membrane</keyword>
<feature type="domain" description="PEGA" evidence="2">
    <location>
        <begin position="370"/>
        <end position="428"/>
    </location>
</feature>
<comment type="caution">
    <text evidence="3">The sequence shown here is derived from an EMBL/GenBank/DDBJ whole genome shotgun (WGS) entry which is preliminary data.</text>
</comment>
<accession>A0A9E2KA75</accession>
<reference evidence="3" key="2">
    <citation type="submission" date="2021-04" db="EMBL/GenBank/DDBJ databases">
        <authorList>
            <person name="Gilroy R."/>
        </authorList>
    </citation>
    <scope>NUCLEOTIDE SEQUENCE</scope>
    <source>
        <strain evidence="3">B5-657</strain>
    </source>
</reference>
<keyword evidence="1" id="KW-0812">Transmembrane</keyword>
<feature type="domain" description="PEGA" evidence="2">
    <location>
        <begin position="308"/>
        <end position="344"/>
    </location>
</feature>
<reference evidence="3" key="1">
    <citation type="journal article" date="2021" name="PeerJ">
        <title>Extensive microbial diversity within the chicken gut microbiome revealed by metagenomics and culture.</title>
        <authorList>
            <person name="Gilroy R."/>
            <person name="Ravi A."/>
            <person name="Getino M."/>
            <person name="Pursley I."/>
            <person name="Horton D.L."/>
            <person name="Alikhan N.F."/>
            <person name="Baker D."/>
            <person name="Gharbi K."/>
            <person name="Hall N."/>
            <person name="Watson M."/>
            <person name="Adriaenssens E.M."/>
            <person name="Foster-Nyarko E."/>
            <person name="Jarju S."/>
            <person name="Secka A."/>
            <person name="Antonio M."/>
            <person name="Oren A."/>
            <person name="Chaudhuri R.R."/>
            <person name="La Ragione R."/>
            <person name="Hildebrand F."/>
            <person name="Pallen M.J."/>
        </authorList>
    </citation>
    <scope>NUCLEOTIDE SEQUENCE</scope>
    <source>
        <strain evidence="3">B5-657</strain>
    </source>
</reference>
<name>A0A9E2KA75_9FIRM</name>
<dbReference type="PANTHER" id="PTHR36194:SF1">
    <property type="entry name" value="S-LAYER-LIKE PROTEIN"/>
    <property type="match status" value="1"/>
</dbReference>
<evidence type="ECO:0000259" key="2">
    <source>
        <dbReference type="Pfam" id="PF08308"/>
    </source>
</evidence>